<accession>A0A248JSR7</accession>
<dbReference type="AlphaFoldDB" id="A0A248JSR7"/>
<dbReference type="EMBL" id="CP022110">
    <property type="protein sequence ID" value="ASG21531.1"/>
    <property type="molecule type" value="Genomic_DNA"/>
</dbReference>
<dbReference type="Pfam" id="PF07345">
    <property type="entry name" value="ATPaseInh_sub_z"/>
    <property type="match status" value="1"/>
</dbReference>
<name>A0A248JSR7_9PROT</name>
<evidence type="ECO:0000313" key="1">
    <source>
        <dbReference type="EMBL" id="ASG21531.1"/>
    </source>
</evidence>
<gene>
    <name evidence="1" type="ORF">Y958_12455</name>
</gene>
<dbReference type="Proteomes" id="UP000197153">
    <property type="component" value="Chromosome 1"/>
</dbReference>
<sequence>MTTFDEREQAFEAKFKHDEELLFRIYVRRARLMGEWAAEHLGLTGDEAAAYAKEMVSEDLKEPGHQDILARIMADFTAKGVDISVHRVEKEMEHTLEVAREQVMTD</sequence>
<reference evidence="1 2" key="1">
    <citation type="submission" date="2017-06" db="EMBL/GenBank/DDBJ databases">
        <title>Complete genome sequence of Nitrospirillum amazonense strain CBAmC, an endophytic nitrogen-fixing and plant growth-promoting bacterium, isolated from sugarcane.</title>
        <authorList>
            <person name="Schwab S."/>
            <person name="dos Santos Teixeira K.R."/>
            <person name="Simoes Araujo J.L."/>
            <person name="Soares Vidal M."/>
            <person name="Borges de Freitas H.R."/>
            <person name="Rivello Crivelaro A.L."/>
            <person name="Bueno de Camargo Nunes A."/>
            <person name="dos Santos C.M."/>
            <person name="Palmeira da Silva Rosa D."/>
            <person name="da Silva Padilha D."/>
            <person name="da Silva E."/>
            <person name="Araujo Terra L."/>
            <person name="Soares Mendes V."/>
            <person name="Farinelli L."/>
            <person name="Magalhaes Cruz L."/>
            <person name="Baldani J.I."/>
        </authorList>
    </citation>
    <scope>NUCLEOTIDE SEQUENCE [LARGE SCALE GENOMIC DNA]</scope>
    <source>
        <strain evidence="1 2">CBAmC</strain>
    </source>
</reference>
<protein>
    <submittedName>
        <fullName evidence="1">Aldolase</fullName>
    </submittedName>
</protein>
<dbReference type="KEGG" id="nao:Y958_12455"/>
<dbReference type="Gene3D" id="1.10.790.20">
    <property type="entry name" value="Domain of unknown function DUF1476"/>
    <property type="match status" value="1"/>
</dbReference>
<dbReference type="RefSeq" id="WP_088872227.1">
    <property type="nucleotide sequence ID" value="NZ_CP022110.1"/>
</dbReference>
<dbReference type="PIRSF" id="PIRSF031780">
    <property type="entry name" value="UCP031780"/>
    <property type="match status" value="1"/>
</dbReference>
<proteinExistence type="predicted"/>
<dbReference type="InterPro" id="IPR038293">
    <property type="entry name" value="ATPase_inh_sub_z_sf"/>
</dbReference>
<evidence type="ECO:0000313" key="2">
    <source>
        <dbReference type="Proteomes" id="UP000197153"/>
    </source>
</evidence>
<dbReference type="InterPro" id="IPR009945">
    <property type="entry name" value="ATPase_inh_sub_z"/>
</dbReference>
<organism evidence="1 2">
    <name type="scientific">Nitrospirillum viridazoti CBAmc</name>
    <dbReference type="NCBI Taxonomy" id="1441467"/>
    <lineage>
        <taxon>Bacteria</taxon>
        <taxon>Pseudomonadati</taxon>
        <taxon>Pseudomonadota</taxon>
        <taxon>Alphaproteobacteria</taxon>
        <taxon>Rhodospirillales</taxon>
        <taxon>Azospirillaceae</taxon>
        <taxon>Nitrospirillum</taxon>
        <taxon>Nitrospirillum viridazoti</taxon>
    </lineage>
</organism>
<keyword evidence="2" id="KW-1185">Reference proteome</keyword>